<proteinExistence type="predicted"/>
<reference evidence="2" key="1">
    <citation type="journal article" date="2022" name="bioRxiv">
        <title>Genomics of Preaxostyla Flagellates Illuminates Evolutionary Transitions and the Path Towards Mitochondrial Loss.</title>
        <authorList>
            <person name="Novak L.V.F."/>
            <person name="Treitli S.C."/>
            <person name="Pyrih J."/>
            <person name="Halakuc P."/>
            <person name="Pipaliya S.V."/>
            <person name="Vacek V."/>
            <person name="Brzon O."/>
            <person name="Soukal P."/>
            <person name="Eme L."/>
            <person name="Dacks J.B."/>
            <person name="Karnkowska A."/>
            <person name="Elias M."/>
            <person name="Hampl V."/>
        </authorList>
    </citation>
    <scope>NUCLEOTIDE SEQUENCE</scope>
    <source>
        <strain evidence="2">RCP-MX</strain>
    </source>
</reference>
<name>A0ABQ8UD29_9EUKA</name>
<dbReference type="Pfam" id="PF16913">
    <property type="entry name" value="PUNUT"/>
    <property type="match status" value="1"/>
</dbReference>
<dbReference type="InterPro" id="IPR037185">
    <property type="entry name" value="EmrE-like"/>
</dbReference>
<feature type="transmembrane region" description="Helical" evidence="1">
    <location>
        <begin position="51"/>
        <end position="68"/>
    </location>
</feature>
<gene>
    <name evidence="2" type="ORF">PAPYR_8935</name>
</gene>
<feature type="transmembrane region" description="Helical" evidence="1">
    <location>
        <begin position="215"/>
        <end position="240"/>
    </location>
</feature>
<evidence type="ECO:0000313" key="2">
    <source>
        <dbReference type="EMBL" id="KAJ4455973.1"/>
    </source>
</evidence>
<feature type="transmembrane region" description="Helical" evidence="1">
    <location>
        <begin position="327"/>
        <end position="349"/>
    </location>
</feature>
<feature type="transmembrane region" description="Helical" evidence="1">
    <location>
        <begin position="304"/>
        <end position="321"/>
    </location>
</feature>
<feature type="transmembrane region" description="Helical" evidence="1">
    <location>
        <begin position="12"/>
        <end position="31"/>
    </location>
</feature>
<feature type="transmembrane region" description="Helical" evidence="1">
    <location>
        <begin position="117"/>
        <end position="135"/>
    </location>
</feature>
<dbReference type="SUPFAM" id="SSF103481">
    <property type="entry name" value="Multidrug resistance efflux transporter EmrE"/>
    <property type="match status" value="1"/>
</dbReference>
<organism evidence="2 3">
    <name type="scientific">Paratrimastix pyriformis</name>
    <dbReference type="NCBI Taxonomy" id="342808"/>
    <lineage>
        <taxon>Eukaryota</taxon>
        <taxon>Metamonada</taxon>
        <taxon>Preaxostyla</taxon>
        <taxon>Paratrimastigidae</taxon>
        <taxon>Paratrimastix</taxon>
    </lineage>
</organism>
<feature type="transmembrane region" description="Helical" evidence="1">
    <location>
        <begin position="147"/>
        <end position="166"/>
    </location>
</feature>
<evidence type="ECO:0000313" key="3">
    <source>
        <dbReference type="Proteomes" id="UP001141327"/>
    </source>
</evidence>
<sequence length="387" mass="42992">MAREASLFKKLFYICTFLLTGTAGVLISKAVYNMVAIGFYGDEHAFEKPWFTDWSMFVGMMGCFPVYWGQKLYRKSRKIEDPPSKAQHVWLLVTIPALCDMVSTFMMNVGLLWIPASIWQMLRGSIVIFTAILAITVRKQKLPPYQWVGVLIVFVAEVIVGAAAIMQPSSGGSSQDTSIARVIIGISLVILAQFLQALQTIIEESLLHDVDTSPVLLVGYEGLWGFFFCTFVAMPIVYFLPGTEGDGIHEDTLDSFVMLGHNGLLLVLNLVYTLVICLFNIYGMFITEVSNAVTRNILESLRTLFIWVLNLIMFYATSGATGEAWTWYSFMQLGGFVVLCAGLFIYNAVIKIPALMPKVPTDVVMPGEDPAQKGYATIPSQVDPVME</sequence>
<dbReference type="EMBL" id="JAPMOS010000086">
    <property type="protein sequence ID" value="KAJ4455973.1"/>
    <property type="molecule type" value="Genomic_DNA"/>
</dbReference>
<keyword evidence="1" id="KW-0812">Transmembrane</keyword>
<comment type="caution">
    <text evidence="2">The sequence shown here is derived from an EMBL/GenBank/DDBJ whole genome shotgun (WGS) entry which is preliminary data.</text>
</comment>
<evidence type="ECO:0000256" key="1">
    <source>
        <dbReference type="SAM" id="Phobius"/>
    </source>
</evidence>
<keyword evidence="3" id="KW-1185">Reference proteome</keyword>
<feature type="transmembrane region" description="Helical" evidence="1">
    <location>
        <begin position="178"/>
        <end position="195"/>
    </location>
</feature>
<keyword evidence="1" id="KW-1133">Transmembrane helix</keyword>
<keyword evidence="1" id="KW-0472">Membrane</keyword>
<feature type="transmembrane region" description="Helical" evidence="1">
    <location>
        <begin position="260"/>
        <end position="283"/>
    </location>
</feature>
<feature type="transmembrane region" description="Helical" evidence="1">
    <location>
        <begin position="89"/>
        <end position="111"/>
    </location>
</feature>
<protein>
    <submittedName>
        <fullName evidence="2">Drug/Metabolite Transporter</fullName>
    </submittedName>
</protein>
<accession>A0ABQ8UD29</accession>
<dbReference type="Proteomes" id="UP001141327">
    <property type="component" value="Unassembled WGS sequence"/>
</dbReference>
<dbReference type="PANTHER" id="PTHR13146">
    <property type="match status" value="1"/>
</dbReference>
<dbReference type="PANTHER" id="PTHR13146:SF7">
    <property type="entry name" value="INTEGRAL MEMBRANE PROTEIN DUF6 DOMAIN CONTAINING PROTEIN"/>
    <property type="match status" value="1"/>
</dbReference>